<dbReference type="GO" id="GO:0003676">
    <property type="term" value="F:nucleic acid binding"/>
    <property type="evidence" value="ECO:0007669"/>
    <property type="project" value="InterPro"/>
</dbReference>
<accession>A0A066XJG5</accession>
<organism evidence="4 5">
    <name type="scientific">Colletotrichum sublineola</name>
    <name type="common">Sorghum anthracnose fungus</name>
    <dbReference type="NCBI Taxonomy" id="1173701"/>
    <lineage>
        <taxon>Eukaryota</taxon>
        <taxon>Fungi</taxon>
        <taxon>Dikarya</taxon>
        <taxon>Ascomycota</taxon>
        <taxon>Pezizomycotina</taxon>
        <taxon>Sordariomycetes</taxon>
        <taxon>Hypocreomycetidae</taxon>
        <taxon>Glomerellales</taxon>
        <taxon>Glomerellaceae</taxon>
        <taxon>Colletotrichum</taxon>
        <taxon>Colletotrichum graminicola species complex</taxon>
    </lineage>
</organism>
<evidence type="ECO:0000259" key="3">
    <source>
        <dbReference type="PROSITE" id="PS50158"/>
    </source>
</evidence>
<dbReference type="HOGENOM" id="CLU_602705_0_0_1"/>
<keyword evidence="5" id="KW-1185">Reference proteome</keyword>
<reference evidence="5" key="1">
    <citation type="journal article" date="2014" name="Genome Announc.">
        <title>Draft genome sequence of Colletotrichum sublineola, a destructive pathogen of cultivated sorghum.</title>
        <authorList>
            <person name="Baroncelli R."/>
            <person name="Sanz-Martin J.M."/>
            <person name="Rech G.E."/>
            <person name="Sukno S.A."/>
            <person name="Thon M.R."/>
        </authorList>
    </citation>
    <scope>NUCLEOTIDE SEQUENCE [LARGE SCALE GENOMIC DNA]</scope>
    <source>
        <strain evidence="5">TX430BB</strain>
    </source>
</reference>
<feature type="region of interest" description="Disordered" evidence="2">
    <location>
        <begin position="1"/>
        <end position="20"/>
    </location>
</feature>
<gene>
    <name evidence="4" type="ORF">CSUB01_12081</name>
</gene>
<dbReference type="EMBL" id="JMSE01000978">
    <property type="protein sequence ID" value="KDN65891.1"/>
    <property type="molecule type" value="Genomic_DNA"/>
</dbReference>
<dbReference type="InterPro" id="IPR036875">
    <property type="entry name" value="Znf_CCHC_sf"/>
</dbReference>
<keyword evidence="1" id="KW-0479">Metal-binding</keyword>
<comment type="caution">
    <text evidence="4">The sequence shown here is derived from an EMBL/GenBank/DDBJ whole genome shotgun (WGS) entry which is preliminary data.</text>
</comment>
<keyword evidence="1" id="KW-0863">Zinc-finger</keyword>
<dbReference type="Gene3D" id="4.10.60.10">
    <property type="entry name" value="Zinc finger, CCHC-type"/>
    <property type="match status" value="1"/>
</dbReference>
<evidence type="ECO:0000256" key="2">
    <source>
        <dbReference type="SAM" id="MobiDB-lite"/>
    </source>
</evidence>
<dbReference type="InterPro" id="IPR001878">
    <property type="entry name" value="Znf_CCHC"/>
</dbReference>
<feature type="region of interest" description="Disordered" evidence="2">
    <location>
        <begin position="329"/>
        <end position="394"/>
    </location>
</feature>
<sequence>MDSNDGIHPESSPTLRRRAASVDELQLSAVEYLRRNAEDQPPSTIGPKLRDDREETRGRTLSRERSPASLRPIDEADEAFIAERSRSRLSASTRRSAGAATPGSEPMDPMRAMMSYFQETMRAMVEEHREERRYHERLLRELADRPAQRLSKKEYEKPPVYNCRTIGEESTSAQVADWIVAIEAANRLRPGSTVEQQVEWALSKVSPTLQTQWRNHERGLTEPLKWEDFLAFVRRQHVDPEAQERDYRRELRRKRMGDGQTPSQYLAEWLAIHHNLGTEGVEESKAEAYQYFFGLPASLQDEMIRQKTPILRPRDVAHEADRLWSLRDRRGVGDNSRKDSKKRPLPTNDQPWRPAPFQRDQRKETPKDFKSQESYRRPFGGDRRGGQSPKDRPDGIRCYTCFQKGHMSIACPKKKAGGASDSRPFGRRSDQKAATVQQVGIHPRVTELDSSGNE</sequence>
<feature type="compositionally biased region" description="Basic and acidic residues" evidence="2">
    <location>
        <begin position="329"/>
        <end position="338"/>
    </location>
</feature>
<feature type="domain" description="CCHC-type" evidence="3">
    <location>
        <begin position="397"/>
        <end position="413"/>
    </location>
</feature>
<dbReference type="Proteomes" id="UP000027238">
    <property type="component" value="Unassembled WGS sequence"/>
</dbReference>
<dbReference type="SUPFAM" id="SSF57756">
    <property type="entry name" value="Retrovirus zinc finger-like domains"/>
    <property type="match status" value="1"/>
</dbReference>
<feature type="compositionally biased region" description="Basic and acidic residues" evidence="2">
    <location>
        <begin position="359"/>
        <end position="394"/>
    </location>
</feature>
<evidence type="ECO:0000313" key="4">
    <source>
        <dbReference type="EMBL" id="KDN65891.1"/>
    </source>
</evidence>
<dbReference type="AlphaFoldDB" id="A0A066XJG5"/>
<keyword evidence="1" id="KW-0862">Zinc</keyword>
<feature type="compositionally biased region" description="Low complexity" evidence="2">
    <location>
        <begin position="88"/>
        <end position="100"/>
    </location>
</feature>
<name>A0A066XJG5_COLSU</name>
<proteinExistence type="predicted"/>
<feature type="region of interest" description="Disordered" evidence="2">
    <location>
        <begin position="409"/>
        <end position="454"/>
    </location>
</feature>
<dbReference type="GO" id="GO:0008270">
    <property type="term" value="F:zinc ion binding"/>
    <property type="evidence" value="ECO:0007669"/>
    <property type="project" value="UniProtKB-KW"/>
</dbReference>
<feature type="compositionally biased region" description="Basic and acidic residues" evidence="2">
    <location>
        <begin position="48"/>
        <end position="66"/>
    </location>
</feature>
<protein>
    <recommendedName>
        <fullName evidence="3">CCHC-type domain-containing protein</fullName>
    </recommendedName>
</protein>
<dbReference type="PROSITE" id="PS50158">
    <property type="entry name" value="ZF_CCHC"/>
    <property type="match status" value="1"/>
</dbReference>
<evidence type="ECO:0000313" key="5">
    <source>
        <dbReference type="Proteomes" id="UP000027238"/>
    </source>
</evidence>
<evidence type="ECO:0000256" key="1">
    <source>
        <dbReference type="PROSITE-ProRule" id="PRU00047"/>
    </source>
</evidence>
<feature type="region of interest" description="Disordered" evidence="2">
    <location>
        <begin position="32"/>
        <end position="109"/>
    </location>
</feature>